<dbReference type="GO" id="GO:0005829">
    <property type="term" value="C:cytosol"/>
    <property type="evidence" value="ECO:0007669"/>
    <property type="project" value="TreeGrafter"/>
</dbReference>
<dbReference type="AlphaFoldDB" id="A0A179V6B8"/>
<keyword evidence="1" id="KW-0805">Transcription regulation</keyword>
<dbReference type="PANTHER" id="PTHR47894:SF1">
    <property type="entry name" value="HTH-TYPE TRANSCRIPTIONAL REGULATOR VQSM"/>
    <property type="match status" value="1"/>
</dbReference>
<dbReference type="Pfam" id="PF12833">
    <property type="entry name" value="HTH_18"/>
    <property type="match status" value="1"/>
</dbReference>
<gene>
    <name evidence="5" type="ORF">AWB85_12430</name>
</gene>
<dbReference type="GO" id="GO:0000976">
    <property type="term" value="F:transcription cis-regulatory region binding"/>
    <property type="evidence" value="ECO:0007669"/>
    <property type="project" value="TreeGrafter"/>
</dbReference>
<dbReference type="SMART" id="SM00342">
    <property type="entry name" value="HTH_ARAC"/>
    <property type="match status" value="1"/>
</dbReference>
<dbReference type="GO" id="GO:0003700">
    <property type="term" value="F:DNA-binding transcription factor activity"/>
    <property type="evidence" value="ECO:0007669"/>
    <property type="project" value="InterPro"/>
</dbReference>
<dbReference type="PROSITE" id="PS01124">
    <property type="entry name" value="HTH_ARAC_FAMILY_2"/>
    <property type="match status" value="1"/>
</dbReference>
<dbReference type="PRINTS" id="PR00032">
    <property type="entry name" value="HTHARAC"/>
</dbReference>
<evidence type="ECO:0000313" key="5">
    <source>
        <dbReference type="EMBL" id="OAT67458.1"/>
    </source>
</evidence>
<dbReference type="PANTHER" id="PTHR47894">
    <property type="entry name" value="HTH-TYPE TRANSCRIPTIONAL REGULATOR GADX"/>
    <property type="match status" value="1"/>
</dbReference>
<evidence type="ECO:0000259" key="4">
    <source>
        <dbReference type="PROSITE" id="PS01124"/>
    </source>
</evidence>
<comment type="caution">
    <text evidence="5">The sequence shown here is derived from an EMBL/GenBank/DDBJ whole genome shotgun (WGS) entry which is preliminary data.</text>
</comment>
<accession>A0A179V6B8</accession>
<dbReference type="EMBL" id="LQYE01000029">
    <property type="protein sequence ID" value="OAT67458.1"/>
    <property type="molecule type" value="Genomic_DNA"/>
</dbReference>
<evidence type="ECO:0000256" key="3">
    <source>
        <dbReference type="ARBA" id="ARBA00023163"/>
    </source>
</evidence>
<proteinExistence type="predicted"/>
<organism evidence="5 6">
    <name type="scientific">Mycobacteroides immunogenum</name>
    <dbReference type="NCBI Taxonomy" id="83262"/>
    <lineage>
        <taxon>Bacteria</taxon>
        <taxon>Bacillati</taxon>
        <taxon>Actinomycetota</taxon>
        <taxon>Actinomycetes</taxon>
        <taxon>Mycobacteriales</taxon>
        <taxon>Mycobacteriaceae</taxon>
        <taxon>Mycobacteroides</taxon>
    </lineage>
</organism>
<dbReference type="InterPro" id="IPR018060">
    <property type="entry name" value="HTH_AraC"/>
</dbReference>
<keyword evidence="3" id="KW-0804">Transcription</keyword>
<dbReference type="SUPFAM" id="SSF46689">
    <property type="entry name" value="Homeodomain-like"/>
    <property type="match status" value="1"/>
</dbReference>
<dbReference type="Pfam" id="PF12625">
    <property type="entry name" value="Arabinose_bd"/>
    <property type="match status" value="1"/>
</dbReference>
<sequence>MELLSIPPRWGTLVSELARQQGMDAVKMLIDAQVSPRFLAGEPTVISPEQVRAITREVLARTGDLSFGSCPAPIPPETLQLLMFSLATSETAGAAFARWAAFRDAMPLVPSMTVARSGDFATVVLETSTLKLPDATFTEWTMALTIRIWSWLIMRSIHVERILLPQARPAGRSERSNMLNAPVEFGSDSAAMILDAKLLDTPILRTEEEVTSLLDHPEQIWFDVGGYHRELPDRVQRIVRSSIGEGIPSVSDIAVALNMAPSALQRALRNEFGTSIRQIRDSALRAEAIKSLRGGTESLNDLSIRLGFSELSAFTRAFRRWTGASPAQYRDGTHSVK</sequence>
<dbReference type="InterPro" id="IPR032687">
    <property type="entry name" value="AraC-type_N"/>
</dbReference>
<evidence type="ECO:0000256" key="1">
    <source>
        <dbReference type="ARBA" id="ARBA00023015"/>
    </source>
</evidence>
<dbReference type="Proteomes" id="UP000186919">
    <property type="component" value="Unassembled WGS sequence"/>
</dbReference>
<name>A0A179V6B8_9MYCO</name>
<dbReference type="Gene3D" id="1.10.10.60">
    <property type="entry name" value="Homeodomain-like"/>
    <property type="match status" value="1"/>
</dbReference>
<keyword evidence="2" id="KW-0238">DNA-binding</keyword>
<evidence type="ECO:0000313" key="6">
    <source>
        <dbReference type="Proteomes" id="UP000186919"/>
    </source>
</evidence>
<dbReference type="InterPro" id="IPR009057">
    <property type="entry name" value="Homeodomain-like_sf"/>
</dbReference>
<dbReference type="InterPro" id="IPR020449">
    <property type="entry name" value="Tscrpt_reg_AraC-type_HTH"/>
</dbReference>
<evidence type="ECO:0000256" key="2">
    <source>
        <dbReference type="ARBA" id="ARBA00023125"/>
    </source>
</evidence>
<protein>
    <submittedName>
        <fullName evidence="5">AraC family transcriptional regulator</fullName>
    </submittedName>
</protein>
<dbReference type="RefSeq" id="WP_064631993.1">
    <property type="nucleotide sequence ID" value="NZ_LQYE01000029.1"/>
</dbReference>
<reference evidence="5 6" key="1">
    <citation type="submission" date="2016-01" db="EMBL/GenBank/DDBJ databases">
        <title>Mycobacterium immunogenum strain CD11_6 genome sequencing and assembly.</title>
        <authorList>
            <person name="Kaur G."/>
            <person name="Nair G.R."/>
            <person name="Mayilraj S."/>
        </authorList>
    </citation>
    <scope>NUCLEOTIDE SEQUENCE [LARGE SCALE GENOMIC DNA]</scope>
    <source>
        <strain evidence="5 6">CD11-6</strain>
    </source>
</reference>
<feature type="domain" description="HTH araC/xylS-type" evidence="4">
    <location>
        <begin position="233"/>
        <end position="332"/>
    </location>
</feature>